<gene>
    <name evidence="2" type="ORF">HF568_04030</name>
</gene>
<keyword evidence="1" id="KW-0472">Membrane</keyword>
<feature type="transmembrane region" description="Helical" evidence="1">
    <location>
        <begin position="63"/>
        <end position="84"/>
    </location>
</feature>
<name>A0A8X8G8J8_ACIFI</name>
<proteinExistence type="predicted"/>
<evidence type="ECO:0000313" key="3">
    <source>
        <dbReference type="Proteomes" id="UP000887300"/>
    </source>
</evidence>
<dbReference type="Proteomes" id="UP000887300">
    <property type="component" value="Unassembled WGS sequence"/>
</dbReference>
<accession>A0A8X8G8J8</accession>
<evidence type="ECO:0000256" key="1">
    <source>
        <dbReference type="SAM" id="Phobius"/>
    </source>
</evidence>
<feature type="transmembrane region" description="Helical" evidence="1">
    <location>
        <begin position="6"/>
        <end position="23"/>
    </location>
</feature>
<dbReference type="EMBL" id="JABBHS010000116">
    <property type="protein sequence ID" value="MBU2722413.1"/>
    <property type="molecule type" value="Genomic_DNA"/>
</dbReference>
<feature type="transmembrane region" description="Helical" evidence="1">
    <location>
        <begin position="30"/>
        <end position="51"/>
    </location>
</feature>
<dbReference type="AlphaFoldDB" id="A0A8X8G8J8"/>
<keyword evidence="1" id="KW-0812">Transmembrane</keyword>
<comment type="caution">
    <text evidence="2">The sequence shown here is derived from an EMBL/GenBank/DDBJ whole genome shotgun (WGS) entry which is preliminary data.</text>
</comment>
<reference evidence="2" key="1">
    <citation type="journal article" date="2021" name="ISME J.">
        <title>Genomic evolution of the class Acidithiobacillia: deep-branching Proteobacteria living in extreme acidic conditions.</title>
        <authorList>
            <person name="Moya-Beltran A."/>
            <person name="Beard S."/>
            <person name="Rojas-Villalobos C."/>
            <person name="Issotta F."/>
            <person name="Gallardo Y."/>
            <person name="Ulloa R."/>
            <person name="Giaveno A."/>
            <person name="Degli Esposti M."/>
            <person name="Johnson D.B."/>
            <person name="Quatrini R."/>
        </authorList>
    </citation>
    <scope>NUCLEOTIDE SEQUENCE</scope>
    <source>
        <strain evidence="2">DSM 583</strain>
    </source>
</reference>
<sequence>MIFWSFFLSFLFSVTAGLSLFLLNGRRHSLTAWVLVAALTLMAAQQGLRALHATAATPAVVTAYTRMGLGFWPGIMVLASGVLLDTRWWVRGVFVGSAQDGAPCTKPPHPAFCAESRRCA</sequence>
<protein>
    <submittedName>
        <fullName evidence="2">Uncharacterized protein</fullName>
    </submittedName>
</protein>
<evidence type="ECO:0000313" key="2">
    <source>
        <dbReference type="EMBL" id="MBU2722413.1"/>
    </source>
</evidence>
<keyword evidence="1" id="KW-1133">Transmembrane helix</keyword>
<organism evidence="2 3">
    <name type="scientific">Acidithiobacillus ferridurans</name>
    <dbReference type="NCBI Taxonomy" id="1232575"/>
    <lineage>
        <taxon>Bacteria</taxon>
        <taxon>Pseudomonadati</taxon>
        <taxon>Pseudomonadota</taxon>
        <taxon>Acidithiobacillia</taxon>
        <taxon>Acidithiobacillales</taxon>
        <taxon>Acidithiobacillaceae</taxon>
        <taxon>Acidithiobacillus</taxon>
    </lineage>
</organism>